<proteinExistence type="predicted"/>
<dbReference type="Proteomes" id="UP000305539">
    <property type="component" value="Unassembled WGS sequence"/>
</dbReference>
<accession>A0A4V5PIK5</accession>
<dbReference type="PANTHER" id="PTHR30160:SF1">
    <property type="entry name" value="LIPOPOLYSACCHARIDE 1,2-N-ACETYLGLUCOSAMINETRANSFERASE-RELATED"/>
    <property type="match status" value="1"/>
</dbReference>
<dbReference type="Pfam" id="PF01075">
    <property type="entry name" value="Glyco_transf_9"/>
    <property type="match status" value="1"/>
</dbReference>
<dbReference type="InterPro" id="IPR051199">
    <property type="entry name" value="LPS_LOS_Heptosyltrfase"/>
</dbReference>
<dbReference type="GO" id="GO:0009244">
    <property type="term" value="P:lipopolysaccharide core region biosynthetic process"/>
    <property type="evidence" value="ECO:0007669"/>
    <property type="project" value="TreeGrafter"/>
</dbReference>
<evidence type="ECO:0000256" key="2">
    <source>
        <dbReference type="ARBA" id="ARBA00022679"/>
    </source>
</evidence>
<evidence type="ECO:0000313" key="3">
    <source>
        <dbReference type="EMBL" id="TKC83170.1"/>
    </source>
</evidence>
<sequence length="376" mass="40883">MSRLPGRIQIFARALPRLALKPLRRKAAHAPRRVLIAQHLLLGDTLLLTALLAKLRAQFPRAQISLACPKAIVPLFAGRPFGVDALPFDPRDAMSVKNVLHSGPYDLGIVAGDNRYSWLALGAGCRWIVAHAGDTAWKNWPLNERVPYPDRPAAWADIAASLVPGPAPSLYRPEDWPEPPQAEGAELPLPAQPYIVLHPGASTAVKRWPVARWRELAHHVEALGYLPVWSGGPSEVELIREIDADPNHPNFAGRLNLGELWHLLGGAKAVVCPDTGIAHLARVIGVPAVTLFGPGNALIHGAGRYWSNAPFVPVTIDDMPCRNQPGIFKREVSWVRRCDRNTATCVAWHGDHAECMGRLTVDSVCGALQNVLAAAP</sequence>
<dbReference type="RefSeq" id="WP_136897983.1">
    <property type="nucleotide sequence ID" value="NZ_SWJE01000015.1"/>
</dbReference>
<dbReference type="GO" id="GO:0008713">
    <property type="term" value="F:ADP-heptose-lipopolysaccharide heptosyltransferase activity"/>
    <property type="evidence" value="ECO:0007669"/>
    <property type="project" value="TreeGrafter"/>
</dbReference>
<dbReference type="EMBL" id="SWJE01000015">
    <property type="protein sequence ID" value="TKC83170.1"/>
    <property type="molecule type" value="Genomic_DNA"/>
</dbReference>
<name>A0A4V5PIK5_9BURK</name>
<comment type="caution">
    <text evidence="3">The sequence shown here is derived from an EMBL/GenBank/DDBJ whole genome shotgun (WGS) entry which is preliminary data.</text>
</comment>
<dbReference type="OrthoDB" id="9781892at2"/>
<dbReference type="PANTHER" id="PTHR30160">
    <property type="entry name" value="TETRAACYLDISACCHARIDE 4'-KINASE-RELATED"/>
    <property type="match status" value="1"/>
</dbReference>
<dbReference type="Gene3D" id="3.40.50.2000">
    <property type="entry name" value="Glycogen Phosphorylase B"/>
    <property type="match status" value="2"/>
</dbReference>
<evidence type="ECO:0000256" key="1">
    <source>
        <dbReference type="ARBA" id="ARBA00022676"/>
    </source>
</evidence>
<dbReference type="GO" id="GO:0005829">
    <property type="term" value="C:cytosol"/>
    <property type="evidence" value="ECO:0007669"/>
    <property type="project" value="TreeGrafter"/>
</dbReference>
<keyword evidence="4" id="KW-1185">Reference proteome</keyword>
<protein>
    <submittedName>
        <fullName evidence="3">Glycosyltransferase family 9 protein</fullName>
    </submittedName>
</protein>
<dbReference type="InterPro" id="IPR002201">
    <property type="entry name" value="Glyco_trans_9"/>
</dbReference>
<dbReference type="AlphaFoldDB" id="A0A4V5PIK5"/>
<keyword evidence="2 3" id="KW-0808">Transferase</keyword>
<reference evidence="3 4" key="1">
    <citation type="submission" date="2019-04" db="EMBL/GenBank/DDBJ databases">
        <title>Trinickia sp. 7GSK02, isolated from subtropical forest soil.</title>
        <authorList>
            <person name="Gao Z.-H."/>
            <person name="Qiu L.-H."/>
        </authorList>
    </citation>
    <scope>NUCLEOTIDE SEQUENCE [LARGE SCALE GENOMIC DNA]</scope>
    <source>
        <strain evidence="3 4">7GSK02</strain>
    </source>
</reference>
<evidence type="ECO:0000313" key="4">
    <source>
        <dbReference type="Proteomes" id="UP000305539"/>
    </source>
</evidence>
<gene>
    <name evidence="3" type="ORF">FAZ69_26145</name>
</gene>
<dbReference type="SUPFAM" id="SSF53756">
    <property type="entry name" value="UDP-Glycosyltransferase/glycogen phosphorylase"/>
    <property type="match status" value="1"/>
</dbReference>
<dbReference type="CDD" id="cd03789">
    <property type="entry name" value="GT9_LPS_heptosyltransferase"/>
    <property type="match status" value="1"/>
</dbReference>
<organism evidence="3 4">
    <name type="scientific">Trinickia terrae</name>
    <dbReference type="NCBI Taxonomy" id="2571161"/>
    <lineage>
        <taxon>Bacteria</taxon>
        <taxon>Pseudomonadati</taxon>
        <taxon>Pseudomonadota</taxon>
        <taxon>Betaproteobacteria</taxon>
        <taxon>Burkholderiales</taxon>
        <taxon>Burkholderiaceae</taxon>
        <taxon>Trinickia</taxon>
    </lineage>
</organism>
<keyword evidence="1" id="KW-0328">Glycosyltransferase</keyword>